<dbReference type="Proteomes" id="UP001610334">
    <property type="component" value="Unassembled WGS sequence"/>
</dbReference>
<protein>
    <submittedName>
        <fullName evidence="2">Uncharacterized protein</fullName>
    </submittedName>
</protein>
<evidence type="ECO:0000313" key="2">
    <source>
        <dbReference type="EMBL" id="KAL2802734.1"/>
    </source>
</evidence>
<reference evidence="2 3" key="1">
    <citation type="submission" date="2024-07" db="EMBL/GenBank/DDBJ databases">
        <title>Section-level genome sequencing and comparative genomics of Aspergillus sections Usti and Cavernicolus.</title>
        <authorList>
            <consortium name="Lawrence Berkeley National Laboratory"/>
            <person name="Nybo J.L."/>
            <person name="Vesth T.C."/>
            <person name="Theobald S."/>
            <person name="Frisvad J.C."/>
            <person name="Larsen T.O."/>
            <person name="Kjaerboelling I."/>
            <person name="Rothschild-Mancinelli K."/>
            <person name="Lyhne E.K."/>
            <person name="Kogle M.E."/>
            <person name="Barry K."/>
            <person name="Clum A."/>
            <person name="Na H."/>
            <person name="Ledsgaard L."/>
            <person name="Lin J."/>
            <person name="Lipzen A."/>
            <person name="Kuo A."/>
            <person name="Riley R."/>
            <person name="Mondo S."/>
            <person name="Labutti K."/>
            <person name="Haridas S."/>
            <person name="Pangalinan J."/>
            <person name="Salamov A.A."/>
            <person name="Simmons B.A."/>
            <person name="Magnuson J.K."/>
            <person name="Chen J."/>
            <person name="Drula E."/>
            <person name="Henrissat B."/>
            <person name="Wiebenga A."/>
            <person name="Lubbers R.J."/>
            <person name="Gomes A.C."/>
            <person name="Makela M.R."/>
            <person name="Stajich J."/>
            <person name="Grigoriev I.V."/>
            <person name="Mortensen U.H."/>
            <person name="De Vries R.P."/>
            <person name="Baker S.E."/>
            <person name="Andersen M.R."/>
        </authorList>
    </citation>
    <scope>NUCLEOTIDE SEQUENCE [LARGE SCALE GENOMIC DNA]</scope>
    <source>
        <strain evidence="2 3">CBS 588.65</strain>
    </source>
</reference>
<gene>
    <name evidence="2" type="ORF">BJX63DRAFT_99515</name>
</gene>
<feature type="region of interest" description="Disordered" evidence="1">
    <location>
        <begin position="118"/>
        <end position="178"/>
    </location>
</feature>
<keyword evidence="3" id="KW-1185">Reference proteome</keyword>
<proteinExistence type="predicted"/>
<name>A0ABR4GUI9_9EURO</name>
<organism evidence="2 3">
    <name type="scientific">Aspergillus granulosus</name>
    <dbReference type="NCBI Taxonomy" id="176169"/>
    <lineage>
        <taxon>Eukaryota</taxon>
        <taxon>Fungi</taxon>
        <taxon>Dikarya</taxon>
        <taxon>Ascomycota</taxon>
        <taxon>Pezizomycotina</taxon>
        <taxon>Eurotiomycetes</taxon>
        <taxon>Eurotiomycetidae</taxon>
        <taxon>Eurotiales</taxon>
        <taxon>Aspergillaceae</taxon>
        <taxon>Aspergillus</taxon>
        <taxon>Aspergillus subgen. Nidulantes</taxon>
    </lineage>
</organism>
<dbReference type="EMBL" id="JBFXLT010000166">
    <property type="protein sequence ID" value="KAL2802734.1"/>
    <property type="molecule type" value="Genomic_DNA"/>
</dbReference>
<comment type="caution">
    <text evidence="2">The sequence shown here is derived from an EMBL/GenBank/DDBJ whole genome shotgun (WGS) entry which is preliminary data.</text>
</comment>
<accession>A0ABR4GUI9</accession>
<evidence type="ECO:0000256" key="1">
    <source>
        <dbReference type="SAM" id="MobiDB-lite"/>
    </source>
</evidence>
<sequence>MLGREAGSCALLGIRRLQDSVIHCPIHALPGSEDIHRCARWSWDKTLGHSQAWGEPSQAGRGRNRSSIVATLRGRVYFMYARGSCPPVRSASLVHRPPSAPITTVAMSRPTAILVRPKRRPQDDQTRWEQGRRADGLSAILSGNGNSALDQPPIGRPVKEIRPLRHGGSSLRSRPLPD</sequence>
<evidence type="ECO:0000313" key="3">
    <source>
        <dbReference type="Proteomes" id="UP001610334"/>
    </source>
</evidence>
<feature type="compositionally biased region" description="Basic and acidic residues" evidence="1">
    <location>
        <begin position="120"/>
        <end position="135"/>
    </location>
</feature>